<dbReference type="RefSeq" id="WP_238806700.1">
    <property type="nucleotide sequence ID" value="NZ_CAKLPY010000002.1"/>
</dbReference>
<gene>
    <name evidence="2" type="ORF">EMA8858_02262</name>
</gene>
<feature type="transmembrane region" description="Helical" evidence="1">
    <location>
        <begin position="7"/>
        <end position="23"/>
    </location>
</feature>
<feature type="transmembrane region" description="Helical" evidence="1">
    <location>
        <begin position="83"/>
        <end position="105"/>
    </location>
</feature>
<feature type="transmembrane region" description="Helical" evidence="1">
    <location>
        <begin position="197"/>
        <end position="216"/>
    </location>
</feature>
<organism evidence="2 3">
    <name type="scientific">Emticicia aquatica</name>
    <dbReference type="NCBI Taxonomy" id="1681835"/>
    <lineage>
        <taxon>Bacteria</taxon>
        <taxon>Pseudomonadati</taxon>
        <taxon>Bacteroidota</taxon>
        <taxon>Cytophagia</taxon>
        <taxon>Cytophagales</taxon>
        <taxon>Leadbetterellaceae</taxon>
        <taxon>Emticicia</taxon>
    </lineage>
</organism>
<proteinExistence type="predicted"/>
<comment type="caution">
    <text evidence="2">The sequence shown here is derived from an EMBL/GenBank/DDBJ whole genome shotgun (WGS) entry which is preliminary data.</text>
</comment>
<feature type="transmembrane region" description="Helical" evidence="1">
    <location>
        <begin position="140"/>
        <end position="162"/>
    </location>
</feature>
<feature type="transmembrane region" description="Helical" evidence="1">
    <location>
        <begin position="29"/>
        <end position="46"/>
    </location>
</feature>
<sequence length="226" mass="26284">MIEKKYVFLVYFIMVALEIYGQLSGKFWLVWIFKALETPLLAYYYYENRKHKLEILDKLLLLSLAITFIGLWSSYLFNKNVENFNVITIIYIIELQITLFILSKLNRDVGYNNKNDSWRISLILITAIGFIYIAFPVFTTLMQCLVLIIMVQQSLMAIYGLFRKGIDIAISISIIVIVTSNILSVIGGFIVRTAYDYLWIMSLSYLSKILFVEGVLKTQKFIQSKV</sequence>
<evidence type="ECO:0000313" key="2">
    <source>
        <dbReference type="EMBL" id="CAH0996132.1"/>
    </source>
</evidence>
<feature type="transmembrane region" description="Helical" evidence="1">
    <location>
        <begin position="117"/>
        <end position="134"/>
    </location>
</feature>
<keyword evidence="1" id="KW-0812">Transmembrane</keyword>
<name>A0ABN8ESZ0_9BACT</name>
<accession>A0ABN8ESZ0</accession>
<keyword evidence="1" id="KW-1133">Transmembrane helix</keyword>
<dbReference type="Proteomes" id="UP000837932">
    <property type="component" value="Unassembled WGS sequence"/>
</dbReference>
<feature type="transmembrane region" description="Helical" evidence="1">
    <location>
        <begin position="169"/>
        <end position="191"/>
    </location>
</feature>
<keyword evidence="3" id="KW-1185">Reference proteome</keyword>
<reference evidence="2" key="1">
    <citation type="submission" date="2021-12" db="EMBL/GenBank/DDBJ databases">
        <authorList>
            <person name="Rodrigo-Torres L."/>
            <person name="Arahal R. D."/>
            <person name="Lucena T."/>
        </authorList>
    </citation>
    <scope>NUCLEOTIDE SEQUENCE</scope>
    <source>
        <strain evidence="2">CECT 8858</strain>
    </source>
</reference>
<evidence type="ECO:0000256" key="1">
    <source>
        <dbReference type="SAM" id="Phobius"/>
    </source>
</evidence>
<keyword evidence="1" id="KW-0472">Membrane</keyword>
<protein>
    <submittedName>
        <fullName evidence="2">Uncharacterized protein</fullName>
    </submittedName>
</protein>
<evidence type="ECO:0000313" key="3">
    <source>
        <dbReference type="Proteomes" id="UP000837932"/>
    </source>
</evidence>
<feature type="transmembrane region" description="Helical" evidence="1">
    <location>
        <begin position="58"/>
        <end position="77"/>
    </location>
</feature>
<dbReference type="EMBL" id="CAKLPY010000002">
    <property type="protein sequence ID" value="CAH0996132.1"/>
    <property type="molecule type" value="Genomic_DNA"/>
</dbReference>